<evidence type="ECO:0000259" key="1">
    <source>
        <dbReference type="Pfam" id="PF12146"/>
    </source>
</evidence>
<evidence type="ECO:0000313" key="2">
    <source>
        <dbReference type="EMBL" id="KGA19022.1"/>
    </source>
</evidence>
<dbReference type="AlphaFoldDB" id="A0A094Q6L2"/>
<dbReference type="InterPro" id="IPR029058">
    <property type="entry name" value="AB_hydrolase_fold"/>
</dbReference>
<organism evidence="2">
    <name type="scientific">freshwater metagenome</name>
    <dbReference type="NCBI Taxonomy" id="449393"/>
    <lineage>
        <taxon>unclassified sequences</taxon>
        <taxon>metagenomes</taxon>
        <taxon>ecological metagenomes</taxon>
    </lineage>
</organism>
<accession>A0A094Q6L2</accession>
<name>A0A094Q6L2_9ZZZZ</name>
<sequence length="544" mass="55528">MKISFKSRFVSVLAVTAIAGTVMVGAPTAAQAAPQCATANFVTQCAGVGADGAPYTFIAPANFNGTVFIWSHGIRPAINIPATLAPVGPYTITNAAEPAPGAASGDLSVINKLVAAGYGVAGSGFSRQGVNAPEALTANKELIATFKTKFPTTKSVIAWGASLGALHSQMLAEKNPELVDGVILGCPAANPQDALMAYFGDALYGFKALFDPTIKVGGYSTDPIIRQQEQLANIGKVLVVLGKLSAGLTTGAWPDTASPAGKALEAAGIPSRSALLTVGLMAGIPTRSKNVDGVSAPSAATAETYPLAIAPAVAVLQNMGTIGVAGTLLIADGELLTGGKVYDNTKTDYAARVAADADIYSFALSGNNAVAAIIGALAATPRETADAAAVAKVPGVIGLSGKITKPTLIVQAESDEYTPASVVQWYIDTYAEQFTAEKMKAMADAKKTRSYVAPTNNLVTLWAKTAPKYSKFTATGSPDLSAPAGAGTGHCLFTAAQWLAAADLMTATLTNGKFPTGGKLTTTARKVGLSYDNKFRVPTFKALG</sequence>
<dbReference type="Gene3D" id="3.40.50.1820">
    <property type="entry name" value="alpha/beta hydrolase"/>
    <property type="match status" value="1"/>
</dbReference>
<reference evidence="2" key="1">
    <citation type="submission" date="2014-05" db="EMBL/GenBank/DDBJ databases">
        <title>Key roles for freshwater Actinobacteria revealed by deep metagenomic sequencing.</title>
        <authorList>
            <person name="Ghai R."/>
            <person name="Mizuno C.M."/>
            <person name="Picazo A."/>
            <person name="Camacho A."/>
            <person name="Rodriguez-Valera F."/>
        </authorList>
    </citation>
    <scope>NUCLEOTIDE SEQUENCE</scope>
</reference>
<dbReference type="EMBL" id="JNSK01000017">
    <property type="protein sequence ID" value="KGA19022.1"/>
    <property type="molecule type" value="Genomic_DNA"/>
</dbReference>
<dbReference type="InterPro" id="IPR022742">
    <property type="entry name" value="Hydrolase_4"/>
</dbReference>
<gene>
    <name evidence="2" type="ORF">GM50_6985</name>
</gene>
<proteinExistence type="predicted"/>
<dbReference type="SUPFAM" id="SSF53474">
    <property type="entry name" value="alpha/beta-Hydrolases"/>
    <property type="match status" value="1"/>
</dbReference>
<comment type="caution">
    <text evidence="2">The sequence shown here is derived from an EMBL/GenBank/DDBJ whole genome shotgun (WGS) entry which is preliminary data.</text>
</comment>
<dbReference type="Pfam" id="PF12146">
    <property type="entry name" value="Hydrolase_4"/>
    <property type="match status" value="1"/>
</dbReference>
<protein>
    <recommendedName>
        <fullName evidence="1">Serine aminopeptidase S33 domain-containing protein</fullName>
    </recommendedName>
</protein>
<feature type="domain" description="Serine aminopeptidase S33" evidence="1">
    <location>
        <begin position="140"/>
        <end position="249"/>
    </location>
</feature>